<accession>H8GBJ6</accession>
<dbReference type="EMBL" id="CM001466">
    <property type="protein sequence ID" value="EHY88680.1"/>
    <property type="molecule type" value="Genomic_DNA"/>
</dbReference>
<keyword evidence="3" id="KW-1185">Reference proteome</keyword>
<protein>
    <submittedName>
        <fullName evidence="2">Penicillin-binding protein, beta-lactamase class C</fullName>
    </submittedName>
</protein>
<dbReference type="RefSeq" id="WP_005440569.1">
    <property type="nucleotide sequence ID" value="NZ_CM001466.1"/>
</dbReference>
<dbReference type="Proteomes" id="UP000004705">
    <property type="component" value="Chromosome"/>
</dbReference>
<dbReference type="PANTHER" id="PTHR46825">
    <property type="entry name" value="D-ALANYL-D-ALANINE-CARBOXYPEPTIDASE/ENDOPEPTIDASE AMPH"/>
    <property type="match status" value="1"/>
</dbReference>
<dbReference type="AlphaFoldDB" id="H8GBJ6"/>
<dbReference type="MEROPS" id="S12.003"/>
<evidence type="ECO:0000313" key="2">
    <source>
        <dbReference type="EMBL" id="EHY88680.1"/>
    </source>
</evidence>
<dbReference type="InterPro" id="IPR001466">
    <property type="entry name" value="Beta-lactam-related"/>
</dbReference>
<dbReference type="SUPFAM" id="SSF56601">
    <property type="entry name" value="beta-lactamase/transpeptidase-like"/>
    <property type="match status" value="1"/>
</dbReference>
<sequence>MPIAKWATRKVRGTAVVLGLCTAVTTGLTPPLHAEPHSPLDIAVEAVVTAGAPGVYAVAESGGDSEHAAAGVARLGSGRSPDTEGRFRAGSVTKTFVATVVLQLVAEGRIRLDDPVNDHLPGLLPYTEPITIRQLLGHTSGLPRDIPHWNSPEEIDTRRWEVFTPAQLVREATQGVPLLFPPDTSFSYSNIGYTVLGMLVERVTGRSLATEVTRRISAPLGLRDTTLPTYQPFLLRPAARGYEQLRADGAPTDVTTYVMSRVWGSGNLVSSARDLNRFFDALLEGRLLPEEQLTEMKTVRPGVLGGIDYGLGIMSVPSPCGGPDWWGHGGDWPGYNTWSLHTEDTERQLTAGMSIDLTAPVEAHSAMLNAVAVTALCDSSAPHATTVLEKPDLR</sequence>
<dbReference type="PANTHER" id="PTHR46825:SF7">
    <property type="entry name" value="D-ALANYL-D-ALANINE CARBOXYPEPTIDASE"/>
    <property type="match status" value="1"/>
</dbReference>
<gene>
    <name evidence="2" type="ORF">SacazDRAFT_01757</name>
</gene>
<dbReference type="Gene3D" id="3.40.710.10">
    <property type="entry name" value="DD-peptidase/beta-lactamase superfamily"/>
    <property type="match status" value="1"/>
</dbReference>
<dbReference type="OrthoDB" id="3174977at2"/>
<dbReference type="HOGENOM" id="CLU_020027_2_3_11"/>
<dbReference type="Pfam" id="PF00144">
    <property type="entry name" value="Beta-lactamase"/>
    <property type="match status" value="1"/>
</dbReference>
<evidence type="ECO:0000259" key="1">
    <source>
        <dbReference type="Pfam" id="PF00144"/>
    </source>
</evidence>
<evidence type="ECO:0000313" key="3">
    <source>
        <dbReference type="Proteomes" id="UP000004705"/>
    </source>
</evidence>
<reference evidence="2 3" key="1">
    <citation type="journal article" date="2012" name="Stand. Genomic Sci.">
        <title>Genome sequence of the soil bacterium Saccharomonospora azurea type strain (NA-128(T)).</title>
        <authorList>
            <person name="Klenk H.P."/>
            <person name="Held B."/>
            <person name="Lucas S."/>
            <person name="Lapidus A."/>
            <person name="Copeland A."/>
            <person name="Hammon N."/>
            <person name="Pitluck S."/>
            <person name="Goodwin L.A."/>
            <person name="Han C."/>
            <person name="Tapia R."/>
            <person name="Brambilla E.M."/>
            <person name="Potter G."/>
            <person name="Land M."/>
            <person name="Ivanova N."/>
            <person name="Rohde M."/>
            <person name="Goker M."/>
            <person name="Detter J.C."/>
            <person name="Kyrpides N.C."/>
            <person name="Woyke T."/>
        </authorList>
    </citation>
    <scope>NUCLEOTIDE SEQUENCE [LARGE SCALE GENOMIC DNA]</scope>
    <source>
        <strain evidence="2 3">NA-128</strain>
    </source>
</reference>
<dbReference type="InterPro" id="IPR012338">
    <property type="entry name" value="Beta-lactam/transpept-like"/>
</dbReference>
<name>H8GBJ6_9PSEU</name>
<dbReference type="InterPro" id="IPR050491">
    <property type="entry name" value="AmpC-like"/>
</dbReference>
<organism evidence="2 3">
    <name type="scientific">Saccharomonospora azurea NA-128</name>
    <dbReference type="NCBI Taxonomy" id="882081"/>
    <lineage>
        <taxon>Bacteria</taxon>
        <taxon>Bacillati</taxon>
        <taxon>Actinomycetota</taxon>
        <taxon>Actinomycetes</taxon>
        <taxon>Pseudonocardiales</taxon>
        <taxon>Pseudonocardiaceae</taxon>
        <taxon>Saccharomonospora</taxon>
    </lineage>
</organism>
<proteinExistence type="predicted"/>
<feature type="domain" description="Beta-lactamase-related" evidence="1">
    <location>
        <begin position="49"/>
        <end position="345"/>
    </location>
</feature>